<keyword evidence="6" id="KW-0966">Cell projection</keyword>
<dbReference type="Pfam" id="PF00669">
    <property type="entry name" value="Flagellin_N"/>
    <property type="match status" value="1"/>
</dbReference>
<evidence type="ECO:0000313" key="7">
    <source>
        <dbReference type="Proteomes" id="UP000234328"/>
    </source>
</evidence>
<keyword evidence="3" id="KW-0964">Secreted</keyword>
<keyword evidence="7" id="KW-1185">Reference proteome</keyword>
<keyword evidence="2 3" id="KW-0975">Bacterial flagellum</keyword>
<dbReference type="EMBL" id="PDNV01000003">
    <property type="protein sequence ID" value="PLC54848.1"/>
    <property type="molecule type" value="Genomic_DNA"/>
</dbReference>
<evidence type="ECO:0000256" key="1">
    <source>
        <dbReference type="ARBA" id="ARBA00005709"/>
    </source>
</evidence>
<dbReference type="PRINTS" id="PR00207">
    <property type="entry name" value="FLAGELLIN"/>
</dbReference>
<reference evidence="6 7" key="1">
    <citation type="submission" date="2017-10" db="EMBL/GenBank/DDBJ databases">
        <title>Two draft genome sequences of Pusillimonas sp. strains isolated from a nitrate- and radionuclide-contaminated groundwater in Russia.</title>
        <authorList>
            <person name="Grouzdev D.S."/>
            <person name="Tourova T.P."/>
            <person name="Goeva M.A."/>
            <person name="Babich T.L."/>
            <person name="Sokolova D.S."/>
            <person name="Abdullin R."/>
            <person name="Poltaraus A.B."/>
            <person name="Toshchakov S.V."/>
            <person name="Nazina T.N."/>
        </authorList>
    </citation>
    <scope>NUCLEOTIDE SEQUENCE [LARGE SCALE GENOMIC DNA]</scope>
    <source>
        <strain evidence="6 7">JR1/69-2-13</strain>
    </source>
</reference>
<evidence type="ECO:0000259" key="4">
    <source>
        <dbReference type="Pfam" id="PF00669"/>
    </source>
</evidence>
<dbReference type="GO" id="GO:0009288">
    <property type="term" value="C:bacterial-type flagellum"/>
    <property type="evidence" value="ECO:0007669"/>
    <property type="project" value="UniProtKB-SubCell"/>
</dbReference>
<dbReference type="Gene3D" id="1.20.1330.10">
    <property type="entry name" value="f41 fragment of flagellin, N-terminal domain"/>
    <property type="match status" value="1"/>
</dbReference>
<dbReference type="RefSeq" id="WP_102068925.1">
    <property type="nucleotide sequence ID" value="NZ_PDNV01000003.1"/>
</dbReference>
<dbReference type="Proteomes" id="UP000234328">
    <property type="component" value="Unassembled WGS sequence"/>
</dbReference>
<comment type="function">
    <text evidence="3">Flagellin is the subunit protein which polymerizes to form the filaments of bacterial flagella.</text>
</comment>
<feature type="domain" description="Flagellin C-terminal" evidence="5">
    <location>
        <begin position="362"/>
        <end position="447"/>
    </location>
</feature>
<evidence type="ECO:0000259" key="5">
    <source>
        <dbReference type="Pfam" id="PF00700"/>
    </source>
</evidence>
<dbReference type="InterPro" id="IPR042187">
    <property type="entry name" value="Flagellin_C_sub2"/>
</dbReference>
<dbReference type="InterPro" id="IPR001029">
    <property type="entry name" value="Flagellin_N"/>
</dbReference>
<evidence type="ECO:0000256" key="2">
    <source>
        <dbReference type="ARBA" id="ARBA00023143"/>
    </source>
</evidence>
<sequence length="448" mass="47937">MQIYTNTSSLLAQQHLRSSTGALSTSIERLSSGLRINSAKDDAAGLAIANRMTSQIRGYGQAQRNSMDALSLAQTAEAGVSGMNDALQRVRELVVQAGNGTMVEENLQTIQSEIDSNLAHIEAISRDSIFNGIGLLNESRTLSMQVGPNGTQADTFPFSLKALNLETLGLDNGLFPFRVVEDGNPLPLGPPLQSIVAGTADNAGAYKLQINGVTHWNTVLNLDEAAAYYGTTPQEVTIHRVIDPISGDEVQGYVIAKFGEHYMIEEDSSLQLDFAAGTATLVITSHQRSTYIDPDNGVVSATIVTDPTIIAKSGMTADGKVVLYYEFQDKTFARDGTPFKLSGPGANAIQILRRTPVTDEPLKKIDAALSKLNDYRGYLAAVQNRLSAIMAGSGNAVVALSQARSRIEDADYASEIAAMTRSQILQQAATALLAQANQFPRQVLSLLS</sequence>
<accession>A0A2N4UIL2</accession>
<gene>
    <name evidence="6" type="ORF">CR155_05140</name>
</gene>
<dbReference type="PANTHER" id="PTHR42792">
    <property type="entry name" value="FLAGELLIN"/>
    <property type="match status" value="1"/>
</dbReference>
<evidence type="ECO:0000256" key="3">
    <source>
        <dbReference type="RuleBase" id="RU362073"/>
    </source>
</evidence>
<proteinExistence type="inferred from homology"/>
<comment type="caution">
    <text evidence="6">The sequence shown here is derived from an EMBL/GenBank/DDBJ whole genome shotgun (WGS) entry which is preliminary data.</text>
</comment>
<dbReference type="GO" id="GO:0005576">
    <property type="term" value="C:extracellular region"/>
    <property type="evidence" value="ECO:0007669"/>
    <property type="project" value="UniProtKB-SubCell"/>
</dbReference>
<evidence type="ECO:0000313" key="6">
    <source>
        <dbReference type="EMBL" id="PLC54848.1"/>
    </source>
</evidence>
<keyword evidence="6" id="KW-0969">Cilium</keyword>
<keyword evidence="6" id="KW-0282">Flagellum</keyword>
<name>A0A2N4UIL2_9BURK</name>
<organism evidence="6 7">
    <name type="scientific">Pollutimonas nitritireducens</name>
    <dbReference type="NCBI Taxonomy" id="2045209"/>
    <lineage>
        <taxon>Bacteria</taxon>
        <taxon>Pseudomonadati</taxon>
        <taxon>Pseudomonadota</taxon>
        <taxon>Betaproteobacteria</taxon>
        <taxon>Burkholderiales</taxon>
        <taxon>Alcaligenaceae</taxon>
        <taxon>Pollutimonas</taxon>
    </lineage>
</organism>
<dbReference type="SUPFAM" id="SSF64518">
    <property type="entry name" value="Phase 1 flagellin"/>
    <property type="match status" value="1"/>
</dbReference>
<comment type="similarity">
    <text evidence="1 3">Belongs to the bacterial flagellin family.</text>
</comment>
<dbReference type="InterPro" id="IPR046358">
    <property type="entry name" value="Flagellin_C"/>
</dbReference>
<dbReference type="Gene3D" id="3.30.70.2120">
    <property type="match status" value="1"/>
</dbReference>
<dbReference type="AlphaFoldDB" id="A0A2N4UIL2"/>
<dbReference type="GO" id="GO:0005198">
    <property type="term" value="F:structural molecule activity"/>
    <property type="evidence" value="ECO:0007669"/>
    <property type="project" value="UniProtKB-UniRule"/>
</dbReference>
<dbReference type="OrthoDB" id="9796789at2"/>
<dbReference type="Pfam" id="PF00700">
    <property type="entry name" value="Flagellin_C"/>
    <property type="match status" value="1"/>
</dbReference>
<dbReference type="InterPro" id="IPR001492">
    <property type="entry name" value="Flagellin"/>
</dbReference>
<dbReference type="Gene3D" id="6.10.10.10">
    <property type="entry name" value="Flagellar export chaperone, C-terminal domain"/>
    <property type="match status" value="1"/>
</dbReference>
<feature type="domain" description="Flagellin N-terminal" evidence="4">
    <location>
        <begin position="3"/>
        <end position="140"/>
    </location>
</feature>
<comment type="subcellular location">
    <subcellularLocation>
        <location evidence="3">Secreted</location>
    </subcellularLocation>
    <subcellularLocation>
        <location evidence="3">Bacterial flagellum</location>
    </subcellularLocation>
</comment>
<dbReference type="PANTHER" id="PTHR42792:SF2">
    <property type="entry name" value="FLAGELLIN"/>
    <property type="match status" value="1"/>
</dbReference>
<protein>
    <recommendedName>
        <fullName evidence="3">Flagellin</fullName>
    </recommendedName>
</protein>